<dbReference type="OrthoDB" id="2383741at2759"/>
<reference evidence="2 3" key="1">
    <citation type="submission" date="2016-03" db="EMBL/GenBank/DDBJ databases">
        <title>Choanephora cucurbitarum.</title>
        <authorList>
            <person name="Min B."/>
            <person name="Park H."/>
            <person name="Park J.-H."/>
            <person name="Shin H.-D."/>
            <person name="Choi I.-G."/>
        </authorList>
    </citation>
    <scope>NUCLEOTIDE SEQUENCE [LARGE SCALE GENOMIC DNA]</scope>
    <source>
        <strain evidence="2 3">KUS-F28377</strain>
    </source>
</reference>
<gene>
    <name evidence="2" type="ORF">A0J61_00357</name>
</gene>
<evidence type="ECO:0000313" key="3">
    <source>
        <dbReference type="Proteomes" id="UP000093000"/>
    </source>
</evidence>
<evidence type="ECO:0000256" key="1">
    <source>
        <dbReference type="SAM" id="SignalP"/>
    </source>
</evidence>
<keyword evidence="3" id="KW-1185">Reference proteome</keyword>
<dbReference type="EMBL" id="LUGH01000007">
    <property type="protein sequence ID" value="OBZ91623.1"/>
    <property type="molecule type" value="Genomic_DNA"/>
</dbReference>
<dbReference type="AlphaFoldDB" id="A0A1C7NR89"/>
<sequence>MVFIASLIFIVGYACASVVELERRAELGEALLEHGYNPPRINPAHCTGFRIDYPTVPGQAYEIGSLQQVKWTVEEGIEHTPNVITRIRILNSTQHNQFVIAENVSLYENDSLIDTHLMPIALNQTSGSGSITFPLSVDDVTGLYHYRIMVNYVGAPVHCVYESAPFMLLQNPYKKYVTGGPARQIVDPTYTVYKTTPMVYDQFGTRVK</sequence>
<dbReference type="InParanoid" id="A0A1C7NR89"/>
<dbReference type="Proteomes" id="UP000093000">
    <property type="component" value="Unassembled WGS sequence"/>
</dbReference>
<evidence type="ECO:0000313" key="2">
    <source>
        <dbReference type="EMBL" id="OBZ91623.1"/>
    </source>
</evidence>
<comment type="caution">
    <text evidence="2">The sequence shown here is derived from an EMBL/GenBank/DDBJ whole genome shotgun (WGS) entry which is preliminary data.</text>
</comment>
<feature type="signal peptide" evidence="1">
    <location>
        <begin position="1"/>
        <end position="16"/>
    </location>
</feature>
<proteinExistence type="predicted"/>
<protein>
    <submittedName>
        <fullName evidence="2">Uncharacterized protein</fullName>
    </submittedName>
</protein>
<feature type="chain" id="PRO_5008889839" evidence="1">
    <location>
        <begin position="17"/>
        <end position="208"/>
    </location>
</feature>
<accession>A0A1C7NR89</accession>
<organism evidence="2 3">
    <name type="scientific">Choanephora cucurbitarum</name>
    <dbReference type="NCBI Taxonomy" id="101091"/>
    <lineage>
        <taxon>Eukaryota</taxon>
        <taxon>Fungi</taxon>
        <taxon>Fungi incertae sedis</taxon>
        <taxon>Mucoromycota</taxon>
        <taxon>Mucoromycotina</taxon>
        <taxon>Mucoromycetes</taxon>
        <taxon>Mucorales</taxon>
        <taxon>Mucorineae</taxon>
        <taxon>Choanephoraceae</taxon>
        <taxon>Choanephoroideae</taxon>
        <taxon>Choanephora</taxon>
    </lineage>
</organism>
<name>A0A1C7NR89_9FUNG</name>
<keyword evidence="1" id="KW-0732">Signal</keyword>